<dbReference type="Pfam" id="PF13635">
    <property type="entry name" value="DUF4143"/>
    <property type="match status" value="1"/>
</dbReference>
<dbReference type="InterPro" id="IPR025420">
    <property type="entry name" value="DUF4143"/>
</dbReference>
<dbReference type="HOGENOM" id="CLU_041527_0_0_2"/>
<dbReference type="AlphaFoldDB" id="G7VD62"/>
<dbReference type="SUPFAM" id="SSF52540">
    <property type="entry name" value="P-loop containing nucleoside triphosphate hydrolases"/>
    <property type="match status" value="1"/>
</dbReference>
<sequence length="414" mass="47238">MDIVDVLRYFADFNIPTSLKPRELKVEEMPGKAVVITGPRRAGKTYYLYWLMSRRGGIYVDFEHPLFEGFKPRDVEVLVEAHARLGGPKAAYLDEVQTVEGWEKAVRYLLDRGYSVYATGSTSALLAGDVAREMRGRGLTYLLLPLSFREYLHFKGIDPRPDLVWRPERHAVAKLQEEYLKFGGFPEVALGGDPYRLLKEYLLTVVVRDVADRHGVRNRAALDAVVAYVLNNYGRYLTYSSLHRLLKQRGVTKRTVINYVKYLEEAFFLFQVKRFAKSTREAEAAPRKIYLVDTGYGLLGRKDPSRDLENAVFLELLRRALSSSPPAEIYYAAGEKWEVDFLVTVGGQPAEAVQVAAELHEENMEREVEALARAARRLGARKATVVTLHQEAKLGKVEVKPFWRWALEGWNPYS</sequence>
<dbReference type="PANTHER" id="PTHR33295">
    <property type="entry name" value="ATPASE"/>
    <property type="match status" value="1"/>
</dbReference>
<feature type="domain" description="AAA" evidence="1">
    <location>
        <begin position="32"/>
        <end position="152"/>
    </location>
</feature>
<gene>
    <name evidence="3" type="ORF">P186_2557</name>
</gene>
<evidence type="ECO:0000259" key="1">
    <source>
        <dbReference type="Pfam" id="PF13173"/>
    </source>
</evidence>
<feature type="domain" description="DUF4143" evidence="2">
    <location>
        <begin position="208"/>
        <end position="355"/>
    </location>
</feature>
<dbReference type="OrthoDB" id="371918at2157"/>
<accession>G7VD62</accession>
<proteinExistence type="predicted"/>
<dbReference type="Pfam" id="PF13173">
    <property type="entry name" value="AAA_14"/>
    <property type="match status" value="1"/>
</dbReference>
<reference evidence="3 4" key="1">
    <citation type="journal article" date="2012" name="J. Bacteriol.">
        <title>Complete genome sequence of strain 1860, a crenarchaeon of the genus pyrobaculum able to grow with various electron acceptors.</title>
        <authorList>
            <person name="Mardanov A.V."/>
            <person name="Gumerov V.M."/>
            <person name="Slobodkina G.B."/>
            <person name="Beletsky A.V."/>
            <person name="Bonch-Osmolovskaya E.A."/>
            <person name="Ravin N.V."/>
            <person name="Skryabin K.G."/>
        </authorList>
    </citation>
    <scope>NUCLEOTIDE SEQUENCE [LARGE SCALE GENOMIC DNA]</scope>
    <source>
        <strain evidence="3 4">1860</strain>
    </source>
</reference>
<organism evidence="3 4">
    <name type="scientific">Pyrobaculum ferrireducens</name>
    <dbReference type="NCBI Taxonomy" id="1104324"/>
    <lineage>
        <taxon>Archaea</taxon>
        <taxon>Thermoproteota</taxon>
        <taxon>Thermoprotei</taxon>
        <taxon>Thermoproteales</taxon>
        <taxon>Thermoproteaceae</taxon>
        <taxon>Pyrobaculum</taxon>
    </lineage>
</organism>
<name>G7VD62_9CREN</name>
<protein>
    <submittedName>
        <fullName evidence="3">Putative ATPase, AAA superfamily</fullName>
    </submittedName>
</protein>
<dbReference type="RefSeq" id="WP_014289766.1">
    <property type="nucleotide sequence ID" value="NC_016645.1"/>
</dbReference>
<dbReference type="Proteomes" id="UP000005867">
    <property type="component" value="Chromosome"/>
</dbReference>
<dbReference type="GeneID" id="11594158"/>
<dbReference type="eggNOG" id="arCOG03167">
    <property type="taxonomic scope" value="Archaea"/>
</dbReference>
<dbReference type="EMBL" id="CP003098">
    <property type="protein sequence ID" value="AET33941.1"/>
    <property type="molecule type" value="Genomic_DNA"/>
</dbReference>
<dbReference type="InterPro" id="IPR027417">
    <property type="entry name" value="P-loop_NTPase"/>
</dbReference>
<keyword evidence="4" id="KW-1185">Reference proteome</keyword>
<evidence type="ECO:0000313" key="4">
    <source>
        <dbReference type="Proteomes" id="UP000005867"/>
    </source>
</evidence>
<dbReference type="InterPro" id="IPR041682">
    <property type="entry name" value="AAA_14"/>
</dbReference>
<evidence type="ECO:0000313" key="3">
    <source>
        <dbReference type="EMBL" id="AET33941.1"/>
    </source>
</evidence>
<dbReference type="PANTHER" id="PTHR33295:SF21">
    <property type="entry name" value="ATPASE, AAA SUPERFAMILY-RELATED"/>
    <property type="match status" value="1"/>
</dbReference>
<dbReference type="BioCyc" id="PSP1104324:GJSN-2501-MONOMER"/>
<evidence type="ECO:0000259" key="2">
    <source>
        <dbReference type="Pfam" id="PF13635"/>
    </source>
</evidence>
<dbReference type="STRING" id="1104324.P186_2557"/>
<dbReference type="KEGG" id="pyr:P186_2557"/>